<name>A0A0G4GKL5_VITBC</name>
<dbReference type="AlphaFoldDB" id="A0A0G4GKL5"/>
<dbReference type="InParanoid" id="A0A0G4GKL5"/>
<keyword evidence="10" id="KW-0243">Dynein</keyword>
<keyword evidence="8 10" id="KW-0206">Cytoskeleton</keyword>
<dbReference type="SMART" id="SM01375">
    <property type="entry name" value="Dynein_light"/>
    <property type="match status" value="1"/>
</dbReference>
<evidence type="ECO:0000256" key="7">
    <source>
        <dbReference type="ARBA" id="ARBA00022927"/>
    </source>
</evidence>
<keyword evidence="6" id="KW-0509">mRNA transport</keyword>
<dbReference type="OMA" id="PTWNCIT"/>
<protein>
    <recommendedName>
        <fullName evidence="10">Dynein light chain</fullName>
    </recommendedName>
</protein>
<sequence length="93" mass="10973">MSTDNKYSKVIIRNQEMPEHMRKDAEEQAVKAFELYRTESEISDHIKKFFDSTHTPTWNCITGKNFGAFVTHETKRYLYFGIGHLNILLWKCG</sequence>
<dbReference type="Gene3D" id="3.30.740.10">
    <property type="entry name" value="Protein Inhibitor Of Neuronal Nitric Oxide Synthase"/>
    <property type="match status" value="1"/>
</dbReference>
<dbReference type="GO" id="GO:0005868">
    <property type="term" value="C:cytoplasmic dynein complex"/>
    <property type="evidence" value="ECO:0007669"/>
    <property type="project" value="TreeGrafter"/>
</dbReference>
<dbReference type="GO" id="GO:0005874">
    <property type="term" value="C:microtubule"/>
    <property type="evidence" value="ECO:0007669"/>
    <property type="project" value="UniProtKB-KW"/>
</dbReference>
<keyword evidence="9" id="KW-0539">Nucleus</keyword>
<dbReference type="STRING" id="1169540.A0A0G4GKL5"/>
<dbReference type="GO" id="GO:0005634">
    <property type="term" value="C:nucleus"/>
    <property type="evidence" value="ECO:0007669"/>
    <property type="project" value="UniProtKB-SubCell"/>
</dbReference>
<dbReference type="OrthoDB" id="282760at2759"/>
<comment type="subcellular location">
    <subcellularLocation>
        <location evidence="2 10">Cytoplasm</location>
        <location evidence="2 10">Cytoskeleton</location>
    </subcellularLocation>
    <subcellularLocation>
        <location evidence="1">Nucleus</location>
    </subcellularLocation>
</comment>
<organism evidence="11 12">
    <name type="scientific">Vitrella brassicaformis (strain CCMP3155)</name>
    <dbReference type="NCBI Taxonomy" id="1169540"/>
    <lineage>
        <taxon>Eukaryota</taxon>
        <taxon>Sar</taxon>
        <taxon>Alveolata</taxon>
        <taxon>Colpodellida</taxon>
        <taxon>Vitrellaceae</taxon>
        <taxon>Vitrella</taxon>
    </lineage>
</organism>
<dbReference type="Proteomes" id="UP000041254">
    <property type="component" value="Unassembled WGS sequence"/>
</dbReference>
<dbReference type="PANTHER" id="PTHR11886">
    <property type="entry name" value="DYNEIN LIGHT CHAIN"/>
    <property type="match status" value="1"/>
</dbReference>
<evidence type="ECO:0000256" key="3">
    <source>
        <dbReference type="ARBA" id="ARBA00022448"/>
    </source>
</evidence>
<evidence type="ECO:0000313" key="11">
    <source>
        <dbReference type="EMBL" id="CEM30538.1"/>
    </source>
</evidence>
<comment type="similarity">
    <text evidence="10">Belongs to the dynein light chain family.</text>
</comment>
<evidence type="ECO:0000256" key="10">
    <source>
        <dbReference type="RuleBase" id="RU365010"/>
    </source>
</evidence>
<dbReference type="FunFam" id="3.30.740.10:FF:000005">
    <property type="entry name" value="Dynein light chain"/>
    <property type="match status" value="1"/>
</dbReference>
<keyword evidence="7" id="KW-0653">Protein transport</keyword>
<reference evidence="11 12" key="1">
    <citation type="submission" date="2014-11" db="EMBL/GenBank/DDBJ databases">
        <authorList>
            <person name="Zhu J."/>
            <person name="Qi W."/>
            <person name="Song R."/>
        </authorList>
    </citation>
    <scope>NUCLEOTIDE SEQUENCE [LARGE SCALE GENOMIC DNA]</scope>
</reference>
<accession>A0A0G4GKL5</accession>
<evidence type="ECO:0000256" key="2">
    <source>
        <dbReference type="ARBA" id="ARBA00004245"/>
    </source>
</evidence>
<evidence type="ECO:0000313" key="12">
    <source>
        <dbReference type="Proteomes" id="UP000041254"/>
    </source>
</evidence>
<dbReference type="GO" id="GO:0015031">
    <property type="term" value="P:protein transport"/>
    <property type="evidence" value="ECO:0007669"/>
    <property type="project" value="UniProtKB-KW"/>
</dbReference>
<evidence type="ECO:0000256" key="1">
    <source>
        <dbReference type="ARBA" id="ARBA00004123"/>
    </source>
</evidence>
<dbReference type="SUPFAM" id="SSF54648">
    <property type="entry name" value="DLC"/>
    <property type="match status" value="1"/>
</dbReference>
<proteinExistence type="inferred from homology"/>
<keyword evidence="5 10" id="KW-0493">Microtubule</keyword>
<dbReference type="GO" id="GO:0007017">
    <property type="term" value="P:microtubule-based process"/>
    <property type="evidence" value="ECO:0007669"/>
    <property type="project" value="InterPro"/>
</dbReference>
<dbReference type="GO" id="GO:0045505">
    <property type="term" value="F:dynein intermediate chain binding"/>
    <property type="evidence" value="ECO:0007669"/>
    <property type="project" value="TreeGrafter"/>
</dbReference>
<evidence type="ECO:0000256" key="5">
    <source>
        <dbReference type="ARBA" id="ARBA00022701"/>
    </source>
</evidence>
<keyword evidence="3" id="KW-0813">Transport</keyword>
<gene>
    <name evidence="11" type="ORF">Vbra_18121</name>
</gene>
<dbReference type="VEuPathDB" id="CryptoDB:Vbra_18121"/>
<keyword evidence="12" id="KW-1185">Reference proteome</keyword>
<dbReference type="GO" id="GO:0051028">
    <property type="term" value="P:mRNA transport"/>
    <property type="evidence" value="ECO:0007669"/>
    <property type="project" value="UniProtKB-KW"/>
</dbReference>
<keyword evidence="10" id="KW-0505">Motor protein</keyword>
<evidence type="ECO:0000256" key="8">
    <source>
        <dbReference type="ARBA" id="ARBA00023212"/>
    </source>
</evidence>
<dbReference type="EMBL" id="CDMY01000698">
    <property type="protein sequence ID" value="CEM30538.1"/>
    <property type="molecule type" value="Genomic_DNA"/>
</dbReference>
<keyword evidence="4 10" id="KW-0963">Cytoplasm</keyword>
<dbReference type="InterPro" id="IPR037177">
    <property type="entry name" value="DLC_sf"/>
</dbReference>
<dbReference type="Pfam" id="PF01221">
    <property type="entry name" value="Dynein_light"/>
    <property type="match status" value="1"/>
</dbReference>
<evidence type="ECO:0000256" key="6">
    <source>
        <dbReference type="ARBA" id="ARBA00022816"/>
    </source>
</evidence>
<dbReference type="PANTHER" id="PTHR11886:SF35">
    <property type="entry name" value="DYNEIN LIGHT CHAIN"/>
    <property type="match status" value="1"/>
</dbReference>
<evidence type="ECO:0000256" key="9">
    <source>
        <dbReference type="ARBA" id="ARBA00023242"/>
    </source>
</evidence>
<dbReference type="InterPro" id="IPR001372">
    <property type="entry name" value="Dynein_light_chain_typ-1/2"/>
</dbReference>
<evidence type="ECO:0000256" key="4">
    <source>
        <dbReference type="ARBA" id="ARBA00022490"/>
    </source>
</evidence>